<dbReference type="GO" id="GO:0015473">
    <property type="term" value="F:fimbrial usher porin activity"/>
    <property type="evidence" value="ECO:0007669"/>
    <property type="project" value="InterPro"/>
</dbReference>
<dbReference type="InterPro" id="IPR042186">
    <property type="entry name" value="FimD_plug_dom"/>
</dbReference>
<dbReference type="FunFam" id="2.60.40.2610:FF:000001">
    <property type="entry name" value="Outer membrane fimbrial usher protein"/>
    <property type="match status" value="1"/>
</dbReference>
<evidence type="ECO:0000256" key="4">
    <source>
        <dbReference type="ARBA" id="ARBA00022452"/>
    </source>
</evidence>
<sequence>MKLRKQARMINAVRWRLSPLALVIGTGLFSSVLHAENYFNPAFLADGKNQVADLSRFENDGSQAPGVYRVDIYLNNDFITSHDVEFQARQTQNSSAPSSSDDTGLTACLSGKVLDGLGIDLSIPQDRKQSVDGQCIDIATLIEGAKASFDFSKQRLDLSVPQVALKNSARGYIPPEKWDQGINALLLNYNLNGSRRKDSSGEGSSNFLGLNGGVNLGAWRYRDYSTFNRSTSSNGETTSQWQHISGFLERTIISLKSELTVGDSYTSGDVFDSVSFRGVQLASDDNMLPDSLKGFAPTVRGIAKSNAQVTIKQNGYVIYQTYVAPGAFAIDDLFPTSSSGDLTVEVKEQDGAITSYSVPYSAVPLLQREGRLKYSATAAKYRTSNEQQDQVSFAQGTLSCGLPHGFTLYGGAQLSDNYKAMAIGTGVNMGHWGALSADVTHAQSTLIDETEHSGQSLRLLYAKSLNEIGTNFQLLGYRYSTSGYYTFTDTTYKHMDGYNSNPLNEDDDDNNDVPHWFDYYNLYYTKRGKLQVNISQQLGGFGSIYLSGSQQSYWHSDGKDTLVQFGYNTTWKDINIGVSYNYSQMSGQPVADKMIAFNLSLPIGKWLSPQGATSPNNTFATYSLNQDNDGSVTQNAGISGTLLEGNNLSYSVQQGYGNQGTGNSGNASLAYQGGYGNANVGYNYTDNGDSQQVTYGVAGGIVAHRQGITLSQPLGETNVLIEAPGADNVKVENSTGVKTDWRGFAVVPFANTYRKNRIGLDTTTLGDSVDLDNAVVDVVPTRGALVRATFKAHVGIRALLTLMNNNKPVPFGATVTRNDDGAGSIVGDDGQVYLSGLAPKGELQVQWGEGAEQTCRVKYQFPAYAENSAITQMNELCH</sequence>
<dbReference type="InterPro" id="IPR018030">
    <property type="entry name" value="Fimbrial_membr_usher_CS"/>
</dbReference>
<organism evidence="11 12">
    <name type="scientific">Enterobacter asburiae</name>
    <dbReference type="NCBI Taxonomy" id="61645"/>
    <lineage>
        <taxon>Bacteria</taxon>
        <taxon>Pseudomonadati</taxon>
        <taxon>Pseudomonadota</taxon>
        <taxon>Gammaproteobacteria</taxon>
        <taxon>Enterobacterales</taxon>
        <taxon>Enterobacteriaceae</taxon>
        <taxon>Enterobacter</taxon>
        <taxon>Enterobacter cloacae complex</taxon>
    </lineage>
</organism>
<dbReference type="Pfam" id="PF13954">
    <property type="entry name" value="PapC_N"/>
    <property type="match status" value="1"/>
</dbReference>
<keyword evidence="4" id="KW-1134">Transmembrane beta strand</keyword>
<keyword evidence="7" id="KW-0732">Signal</keyword>
<dbReference type="PROSITE" id="PS01151">
    <property type="entry name" value="FIMBRIAL_USHER"/>
    <property type="match status" value="1"/>
</dbReference>
<dbReference type="AlphaFoldDB" id="A0A7W3GUA2"/>
<dbReference type="Gene3D" id="2.60.40.2610">
    <property type="entry name" value="Outer membrane usher protein FimD, plug domain"/>
    <property type="match status" value="1"/>
</dbReference>
<name>A0A7W3GUA2_ENTAS</name>
<dbReference type="InterPro" id="IPR025949">
    <property type="entry name" value="PapC-like_C"/>
</dbReference>
<evidence type="ECO:0000256" key="8">
    <source>
        <dbReference type="ARBA" id="ARBA00023136"/>
    </source>
</evidence>
<dbReference type="SUPFAM" id="SSF141729">
    <property type="entry name" value="FimD N-terminal domain-like"/>
    <property type="match status" value="1"/>
</dbReference>
<dbReference type="PANTHER" id="PTHR30451">
    <property type="entry name" value="OUTER MEMBRANE USHER PROTEIN"/>
    <property type="match status" value="1"/>
</dbReference>
<protein>
    <submittedName>
        <fullName evidence="11">Fimbrial biogenesis usher protein</fullName>
    </submittedName>
</protein>
<dbReference type="InterPro" id="IPR000015">
    <property type="entry name" value="Fimb_usher"/>
</dbReference>
<evidence type="ECO:0000256" key="1">
    <source>
        <dbReference type="ARBA" id="ARBA00004571"/>
    </source>
</evidence>
<dbReference type="Pfam" id="PF13953">
    <property type="entry name" value="PapC_C"/>
    <property type="match status" value="1"/>
</dbReference>
<dbReference type="InterPro" id="IPR043142">
    <property type="entry name" value="PapC-like_C_sf"/>
</dbReference>
<keyword evidence="3 10" id="KW-0813">Transport</keyword>
<keyword evidence="9 10" id="KW-0998">Cell outer membrane</keyword>
<dbReference type="Proteomes" id="UP000533461">
    <property type="component" value="Unassembled WGS sequence"/>
</dbReference>
<evidence type="ECO:0000256" key="6">
    <source>
        <dbReference type="ARBA" id="ARBA00022692"/>
    </source>
</evidence>
<dbReference type="GO" id="GO:0009279">
    <property type="term" value="C:cell outer membrane"/>
    <property type="evidence" value="ECO:0007669"/>
    <property type="project" value="UniProtKB-SubCell"/>
</dbReference>
<evidence type="ECO:0000256" key="7">
    <source>
        <dbReference type="ARBA" id="ARBA00022729"/>
    </source>
</evidence>
<dbReference type="Pfam" id="PF00577">
    <property type="entry name" value="Usher"/>
    <property type="match status" value="1"/>
</dbReference>
<dbReference type="FunFam" id="2.60.40.2070:FF:000001">
    <property type="entry name" value="Fimbrial outer membrane usher protein"/>
    <property type="match status" value="1"/>
</dbReference>
<evidence type="ECO:0000313" key="12">
    <source>
        <dbReference type="Proteomes" id="UP000533461"/>
    </source>
</evidence>
<evidence type="ECO:0000256" key="9">
    <source>
        <dbReference type="ARBA" id="ARBA00023237"/>
    </source>
</evidence>
<dbReference type="NCBIfam" id="NF011745">
    <property type="entry name" value="PRK15198.1"/>
    <property type="match status" value="1"/>
</dbReference>
<dbReference type="NCBIfam" id="NF011740">
    <property type="entry name" value="PRK15193.1"/>
    <property type="match status" value="1"/>
</dbReference>
<dbReference type="InterPro" id="IPR025885">
    <property type="entry name" value="PapC_N"/>
</dbReference>
<accession>A0A7W3GUA2</accession>
<evidence type="ECO:0000256" key="3">
    <source>
        <dbReference type="ARBA" id="ARBA00022448"/>
    </source>
</evidence>
<reference evidence="11 12" key="1">
    <citation type="submission" date="2020-06" db="EMBL/GenBank/DDBJ databases">
        <title>REHAB project genomes.</title>
        <authorList>
            <person name="Shaw L.P."/>
        </authorList>
    </citation>
    <scope>NUCLEOTIDE SEQUENCE [LARGE SCALE GENOMIC DNA]</scope>
    <source>
        <strain evidence="11 12">RHBSTW-00074</strain>
    </source>
</reference>
<dbReference type="Gene3D" id="2.60.40.3110">
    <property type="match status" value="1"/>
</dbReference>
<evidence type="ECO:0000256" key="5">
    <source>
        <dbReference type="ARBA" id="ARBA00022558"/>
    </source>
</evidence>
<dbReference type="Gene3D" id="3.10.20.410">
    <property type="match status" value="1"/>
</dbReference>
<dbReference type="RefSeq" id="WP_182383140.1">
    <property type="nucleotide sequence ID" value="NZ_AP026886.1"/>
</dbReference>
<proteinExistence type="inferred from homology"/>
<dbReference type="Gene3D" id="2.60.40.2070">
    <property type="match status" value="1"/>
</dbReference>
<evidence type="ECO:0000256" key="10">
    <source>
        <dbReference type="RuleBase" id="RU003884"/>
    </source>
</evidence>
<dbReference type="EMBL" id="JABXRP010000001">
    <property type="protein sequence ID" value="MBA8076874.1"/>
    <property type="molecule type" value="Genomic_DNA"/>
</dbReference>
<dbReference type="InterPro" id="IPR037224">
    <property type="entry name" value="PapC_N_sf"/>
</dbReference>
<comment type="similarity">
    <text evidence="2 10">Belongs to the fimbrial export usher family.</text>
</comment>
<comment type="caution">
    <text evidence="11">The sequence shown here is derived from an EMBL/GenBank/DDBJ whole genome shotgun (WGS) entry which is preliminary data.</text>
</comment>
<evidence type="ECO:0000313" key="11">
    <source>
        <dbReference type="EMBL" id="MBA8076874.1"/>
    </source>
</evidence>
<comment type="subcellular location">
    <subcellularLocation>
        <location evidence="1 10">Cell outer membrane</location>
        <topology evidence="1 10">Multi-pass membrane protein</topology>
    </subcellularLocation>
</comment>
<gene>
    <name evidence="11" type="ORF">HV056_09930</name>
</gene>
<keyword evidence="8 10" id="KW-0472">Membrane</keyword>
<keyword evidence="6 10" id="KW-0812">Transmembrane</keyword>
<evidence type="ECO:0000256" key="2">
    <source>
        <dbReference type="ARBA" id="ARBA00008064"/>
    </source>
</evidence>
<dbReference type="FunFam" id="2.60.40.3110:FF:000001">
    <property type="entry name" value="Putative fimbrial outer membrane usher"/>
    <property type="match status" value="1"/>
</dbReference>
<keyword evidence="5 10" id="KW-1029">Fimbrium biogenesis</keyword>
<dbReference type="GO" id="GO:0009297">
    <property type="term" value="P:pilus assembly"/>
    <property type="evidence" value="ECO:0007669"/>
    <property type="project" value="InterPro"/>
</dbReference>
<dbReference type="PANTHER" id="PTHR30451:SF21">
    <property type="entry name" value="FIMBRIAL USHER DOMAIN-CONTAINING PROTEIN YDET-RELATED"/>
    <property type="match status" value="1"/>
</dbReference>